<organism evidence="3 4">
    <name type="scientific">Chitinophaga jiangningensis</name>
    <dbReference type="NCBI Taxonomy" id="1419482"/>
    <lineage>
        <taxon>Bacteria</taxon>
        <taxon>Pseudomonadati</taxon>
        <taxon>Bacteroidota</taxon>
        <taxon>Chitinophagia</taxon>
        <taxon>Chitinophagales</taxon>
        <taxon>Chitinophagaceae</taxon>
        <taxon>Chitinophaga</taxon>
    </lineage>
</organism>
<dbReference type="STRING" id="1419482.SAMN05444266_102129"/>
<keyword evidence="4" id="KW-1185">Reference proteome</keyword>
<dbReference type="RefSeq" id="WP_073078735.1">
    <property type="nucleotide sequence ID" value="NZ_FRBL01000002.1"/>
</dbReference>
<dbReference type="SUPFAM" id="SSF56935">
    <property type="entry name" value="Porins"/>
    <property type="match status" value="1"/>
</dbReference>
<dbReference type="OrthoDB" id="606930at2"/>
<evidence type="ECO:0000313" key="3">
    <source>
        <dbReference type="EMBL" id="SHL12640.1"/>
    </source>
</evidence>
<evidence type="ECO:0000256" key="1">
    <source>
        <dbReference type="SAM" id="MobiDB-lite"/>
    </source>
</evidence>
<dbReference type="InterPro" id="IPR041700">
    <property type="entry name" value="OMP_b-brl_3"/>
</dbReference>
<feature type="region of interest" description="Disordered" evidence="1">
    <location>
        <begin position="408"/>
        <end position="438"/>
    </location>
</feature>
<gene>
    <name evidence="3" type="ORF">SAMN05444266_102129</name>
</gene>
<proteinExistence type="predicted"/>
<evidence type="ECO:0000259" key="2">
    <source>
        <dbReference type="Pfam" id="PF14905"/>
    </source>
</evidence>
<accession>A0A1M6Y317</accession>
<feature type="compositionally biased region" description="Polar residues" evidence="1">
    <location>
        <begin position="412"/>
        <end position="426"/>
    </location>
</feature>
<protein>
    <submittedName>
        <fullName evidence="3">Outer membrane protein beta-barrel family protein</fullName>
    </submittedName>
</protein>
<sequence length="948" mass="106300">MKFVHILFYTLLIAVASQAQKKDSTTLGSIHGNVKDSAYDFVLPAATIAVYRAADSSLLTFQLTDGLGDFHIEKVPLELPLKMVVTFMGYQPHIIKTKIQASEVKLDLKIINMERGAHTLKDVVITRPPVEMNGDTLEFNADAFRLDSNAVIEDLFKRLPGITVWGDGAVTVNGRTISKILIDGKEFFGGNINMALENIPKQAVDKIQVYQHTKDPTVPSTDSTTDINIKLKKDWKTGKFGKVSAGAGTDDRYEADLMLSGYTPKTQVAVVAATNNINKSSNNLNDLFNNGSYKSFSGIGAYRPDFSQSGIRKTVAGGLIFRNEFIEGGNDYSKKDALDGNFKVDQGSTSNLNTNTTTTLLTAGQSQTAYANNANRYDQTTMSGSVQYGQINDKRSLNIVADGSYNNRDHSNINSSNNFGTNHEALSNSTSTSTGTSDTRRLALNVSYGSRNGSVYTADSKRLMYTVNYRLTNTGDNSMSDGVTTFNSLIDHQRNQYFNRRYNNNSNATSQVADFNINNLSRFILPASVRKSLLLNMSFKNTAELNGNNNNANVLDFDTTGKRYQSNAYLSNSTNGTTIREVPQIEINRTFFKFFANRYNRSITFAINGSQEFFFMKNNSDKAFQNLSRQYSNFLPGASIRWNKYVDNRSYTSFNLDYKQAMAYPTINQLAPLIDSSNVMNITTGNLNLESVKSHEIKFNYNYNSQSRVNTFFYGINSSYTLTPNAVADSTIYDEDGKTRRYWINGNGRTIFYTNAYLKKGLKIQKHTISVEPNFRFSNEKFSTYVNSINSEFSSNSLGMSLAVNYEWLDKFRVSLKEDLSMSTSKQSYRNNTSDATNNSLALTGSWQVLKGLWVQSMLERNTRISTGIEGNRFTIWSANVTYRFLKGKNAEVRLAAFDILHQNQGLQTYTSGNIIQRSQNNVMQQFFLCTFAYYPRFFAQRSPKKAP</sequence>
<dbReference type="Proteomes" id="UP000184420">
    <property type="component" value="Unassembled WGS sequence"/>
</dbReference>
<feature type="domain" description="Outer membrane protein beta-barrel" evidence="2">
    <location>
        <begin position="617"/>
        <end position="934"/>
    </location>
</feature>
<feature type="compositionally biased region" description="Low complexity" evidence="1">
    <location>
        <begin position="427"/>
        <end position="437"/>
    </location>
</feature>
<name>A0A1M6Y317_9BACT</name>
<reference evidence="3 4" key="1">
    <citation type="submission" date="2016-11" db="EMBL/GenBank/DDBJ databases">
        <authorList>
            <person name="Jaros S."/>
            <person name="Januszkiewicz K."/>
            <person name="Wedrychowicz H."/>
        </authorList>
    </citation>
    <scope>NUCLEOTIDE SEQUENCE [LARGE SCALE GENOMIC DNA]</scope>
    <source>
        <strain evidence="3 4">DSM 27406</strain>
    </source>
</reference>
<dbReference type="AlphaFoldDB" id="A0A1M6Y317"/>
<dbReference type="EMBL" id="FRBL01000002">
    <property type="protein sequence ID" value="SHL12640.1"/>
    <property type="molecule type" value="Genomic_DNA"/>
</dbReference>
<dbReference type="Pfam" id="PF14905">
    <property type="entry name" value="OMP_b-brl_3"/>
    <property type="match status" value="1"/>
</dbReference>
<evidence type="ECO:0000313" key="4">
    <source>
        <dbReference type="Proteomes" id="UP000184420"/>
    </source>
</evidence>